<evidence type="ECO:0000313" key="4">
    <source>
        <dbReference type="Proteomes" id="UP000237968"/>
    </source>
</evidence>
<keyword evidence="4" id="KW-1185">Reference proteome</keyword>
<comment type="similarity">
    <text evidence="1">Belongs to the membrane fusion protein (MFP) (TC 8.A.1) family.</text>
</comment>
<dbReference type="PANTHER" id="PTHR30469:SF15">
    <property type="entry name" value="HLYD FAMILY OF SECRETION PROTEINS"/>
    <property type="match status" value="1"/>
</dbReference>
<dbReference type="SUPFAM" id="SSF111369">
    <property type="entry name" value="HlyD-like secretion proteins"/>
    <property type="match status" value="1"/>
</dbReference>
<dbReference type="Pfam" id="PF25917">
    <property type="entry name" value="BSH_RND"/>
    <property type="match status" value="1"/>
</dbReference>
<name>A0A2S9YGJ3_9BACT</name>
<dbReference type="GO" id="GO:1990281">
    <property type="term" value="C:efflux pump complex"/>
    <property type="evidence" value="ECO:0007669"/>
    <property type="project" value="TreeGrafter"/>
</dbReference>
<gene>
    <name evidence="3" type="primary">macA_2</name>
    <name evidence="3" type="ORF">ENSA5_09560</name>
</gene>
<comment type="caution">
    <text evidence="3">The sequence shown here is derived from an EMBL/GenBank/DDBJ whole genome shotgun (WGS) entry which is preliminary data.</text>
</comment>
<dbReference type="OrthoDB" id="176710at2"/>
<reference evidence="3 4" key="1">
    <citation type="submission" date="2018-03" db="EMBL/GenBank/DDBJ databases">
        <title>Draft Genome Sequences of the Obligatory Marine Myxobacteria Enhygromyxa salina SWB005.</title>
        <authorList>
            <person name="Poehlein A."/>
            <person name="Moghaddam J.A."/>
            <person name="Harms H."/>
            <person name="Alanjari M."/>
            <person name="Koenig G.M."/>
            <person name="Daniel R."/>
            <person name="Schaeberle T.F."/>
        </authorList>
    </citation>
    <scope>NUCLEOTIDE SEQUENCE [LARGE SCALE GENOMIC DNA]</scope>
    <source>
        <strain evidence="3 4">SWB005</strain>
    </source>
</reference>
<dbReference type="GO" id="GO:0015562">
    <property type="term" value="F:efflux transmembrane transporter activity"/>
    <property type="evidence" value="ECO:0007669"/>
    <property type="project" value="TreeGrafter"/>
</dbReference>
<sequence length="364" mass="39008">MNDHALARYLAARGATHRVASRRNLRRGREAKTPLYRAYCKFWRQSPRRKGQARRREALRHGLLAPGLLLAVLGPPACGDPLADAAPPAVDSAVDRRPDPAPLAAGHVAVVVPARAVDVAPTVTGELVSLRVWPGDSCRAGEPLAQLDDSAARNEIAVVEAELRQQRAALRHARVDAQQSQAQAGELDELAAAGHTSTRERDDARFEARRREADLDAAVAAVAESRAQLDRLHRELQDSTIVAPFDGVVARRYLDEGAVTGPGSPVLRLIAGSTPWVRFAVEPSELEALALGTELRVRLEHGVELPARVEHVAPEVDPASEMVFVDAALVLAGPDDELGFELAIGTPALVFTGRASDADARATP</sequence>
<dbReference type="PANTHER" id="PTHR30469">
    <property type="entry name" value="MULTIDRUG RESISTANCE PROTEIN MDTA"/>
    <property type="match status" value="1"/>
</dbReference>
<evidence type="ECO:0000256" key="1">
    <source>
        <dbReference type="ARBA" id="ARBA00009477"/>
    </source>
</evidence>
<dbReference type="EMBL" id="PVNK01000049">
    <property type="protein sequence ID" value="PRQ04233.1"/>
    <property type="molecule type" value="Genomic_DNA"/>
</dbReference>
<accession>A0A2S9YGJ3</accession>
<dbReference type="Gene3D" id="2.40.50.100">
    <property type="match status" value="1"/>
</dbReference>
<evidence type="ECO:0000313" key="3">
    <source>
        <dbReference type="EMBL" id="PRQ04233.1"/>
    </source>
</evidence>
<dbReference type="Gene3D" id="2.40.30.170">
    <property type="match status" value="1"/>
</dbReference>
<evidence type="ECO:0000259" key="2">
    <source>
        <dbReference type="Pfam" id="PF25917"/>
    </source>
</evidence>
<dbReference type="NCBIfam" id="TIGR01730">
    <property type="entry name" value="RND_mfp"/>
    <property type="match status" value="1"/>
</dbReference>
<proteinExistence type="inferred from homology"/>
<dbReference type="InterPro" id="IPR006143">
    <property type="entry name" value="RND_pump_MFP"/>
</dbReference>
<feature type="domain" description="Multidrug resistance protein MdtA-like barrel-sandwich hybrid" evidence="2">
    <location>
        <begin position="115"/>
        <end position="260"/>
    </location>
</feature>
<dbReference type="InterPro" id="IPR058625">
    <property type="entry name" value="MdtA-like_BSH"/>
</dbReference>
<dbReference type="AlphaFoldDB" id="A0A2S9YGJ3"/>
<protein>
    <submittedName>
        <fullName evidence="3">Macrolide export protein MacA</fullName>
    </submittedName>
</protein>
<organism evidence="3 4">
    <name type="scientific">Enhygromyxa salina</name>
    <dbReference type="NCBI Taxonomy" id="215803"/>
    <lineage>
        <taxon>Bacteria</taxon>
        <taxon>Pseudomonadati</taxon>
        <taxon>Myxococcota</taxon>
        <taxon>Polyangia</taxon>
        <taxon>Nannocystales</taxon>
        <taxon>Nannocystaceae</taxon>
        <taxon>Enhygromyxa</taxon>
    </lineage>
</organism>
<dbReference type="Gene3D" id="1.10.287.470">
    <property type="entry name" value="Helix hairpin bin"/>
    <property type="match status" value="1"/>
</dbReference>
<dbReference type="Proteomes" id="UP000237968">
    <property type="component" value="Unassembled WGS sequence"/>
</dbReference>